<keyword evidence="1" id="KW-1185">Reference proteome</keyword>
<sequence length="109" mass="12760">MRVVSHIWLERTLMMFRNSSRTDLASCRKAMNFHRKCVYRGISLSTARVLLLSMLWVSTRSKRYLPKCAYRKYSSTLLQLKHRCANCSGRVDSTDSFPKSTSIQQYVML</sequence>
<dbReference type="WBParaSite" id="ALUE_0001034501-mRNA-1">
    <property type="protein sequence ID" value="ALUE_0001034501-mRNA-1"/>
    <property type="gene ID" value="ALUE_0001034501"/>
</dbReference>
<evidence type="ECO:0000313" key="2">
    <source>
        <dbReference type="WBParaSite" id="ALUE_0001034501-mRNA-1"/>
    </source>
</evidence>
<evidence type="ECO:0000313" key="1">
    <source>
        <dbReference type="Proteomes" id="UP000036681"/>
    </source>
</evidence>
<proteinExistence type="predicted"/>
<dbReference type="AlphaFoldDB" id="A0A0M3I1V6"/>
<name>A0A0M3I1V6_ASCLU</name>
<organism evidence="1 2">
    <name type="scientific">Ascaris lumbricoides</name>
    <name type="common">Giant roundworm</name>
    <dbReference type="NCBI Taxonomy" id="6252"/>
    <lineage>
        <taxon>Eukaryota</taxon>
        <taxon>Metazoa</taxon>
        <taxon>Ecdysozoa</taxon>
        <taxon>Nematoda</taxon>
        <taxon>Chromadorea</taxon>
        <taxon>Rhabditida</taxon>
        <taxon>Spirurina</taxon>
        <taxon>Ascaridomorpha</taxon>
        <taxon>Ascaridoidea</taxon>
        <taxon>Ascarididae</taxon>
        <taxon>Ascaris</taxon>
    </lineage>
</organism>
<accession>A0A0M3I1V6</accession>
<protein>
    <submittedName>
        <fullName evidence="2">Secreted protein</fullName>
    </submittedName>
</protein>
<dbReference type="Proteomes" id="UP000036681">
    <property type="component" value="Unplaced"/>
</dbReference>
<reference evidence="2" key="1">
    <citation type="submission" date="2017-02" db="UniProtKB">
        <authorList>
            <consortium name="WormBaseParasite"/>
        </authorList>
    </citation>
    <scope>IDENTIFICATION</scope>
</reference>